<evidence type="ECO:0000256" key="3">
    <source>
        <dbReference type="PROSITE-ProRule" id="PRU00708"/>
    </source>
</evidence>
<dbReference type="Pfam" id="PF13041">
    <property type="entry name" value="PPR_2"/>
    <property type="match status" value="1"/>
</dbReference>
<keyword evidence="4" id="KW-0472">Membrane</keyword>
<comment type="caution">
    <text evidence="5">The sequence shown here is derived from an EMBL/GenBank/DDBJ whole genome shotgun (WGS) entry which is preliminary data.</text>
</comment>
<comment type="similarity">
    <text evidence="1">Belongs to the PPR family. P subfamily.</text>
</comment>
<feature type="transmembrane region" description="Helical" evidence="4">
    <location>
        <begin position="176"/>
        <end position="197"/>
    </location>
</feature>
<dbReference type="InterPro" id="IPR011990">
    <property type="entry name" value="TPR-like_helical_dom_sf"/>
</dbReference>
<accession>A0AAE1W8V6</accession>
<evidence type="ECO:0000256" key="4">
    <source>
        <dbReference type="SAM" id="Phobius"/>
    </source>
</evidence>
<dbReference type="Gene3D" id="1.25.40.10">
    <property type="entry name" value="Tetratricopeptide repeat domain"/>
    <property type="match status" value="1"/>
</dbReference>
<keyword evidence="6" id="KW-1185">Reference proteome</keyword>
<dbReference type="InterPro" id="IPR002885">
    <property type="entry name" value="PPR_rpt"/>
</dbReference>
<dbReference type="NCBIfam" id="TIGR00756">
    <property type="entry name" value="PPR"/>
    <property type="match status" value="2"/>
</dbReference>
<keyword evidence="4" id="KW-1133">Transmembrane helix</keyword>
<dbReference type="Proteomes" id="UP001289374">
    <property type="component" value="Unassembled WGS sequence"/>
</dbReference>
<feature type="transmembrane region" description="Helical" evidence="4">
    <location>
        <begin position="152"/>
        <end position="170"/>
    </location>
</feature>
<keyword evidence="2" id="KW-0677">Repeat</keyword>
<keyword evidence="4" id="KW-0812">Transmembrane</keyword>
<feature type="transmembrane region" description="Helical" evidence="4">
    <location>
        <begin position="111"/>
        <end position="132"/>
    </location>
</feature>
<evidence type="ECO:0000256" key="1">
    <source>
        <dbReference type="ARBA" id="ARBA00007626"/>
    </source>
</evidence>
<dbReference type="AlphaFoldDB" id="A0AAE1W8V6"/>
<proteinExistence type="inferred from homology"/>
<evidence type="ECO:0000313" key="6">
    <source>
        <dbReference type="Proteomes" id="UP001289374"/>
    </source>
</evidence>
<dbReference type="PROSITE" id="PS51375">
    <property type="entry name" value="PPR"/>
    <property type="match status" value="2"/>
</dbReference>
<dbReference type="PANTHER" id="PTHR47941">
    <property type="entry name" value="PENTATRICOPEPTIDE REPEAT-CONTAINING PROTEIN 3, MITOCHONDRIAL"/>
    <property type="match status" value="1"/>
</dbReference>
<gene>
    <name evidence="5" type="ORF">Sango_2226900</name>
</gene>
<evidence type="ECO:0000256" key="2">
    <source>
        <dbReference type="ARBA" id="ARBA00022737"/>
    </source>
</evidence>
<reference evidence="5" key="2">
    <citation type="journal article" date="2024" name="Plant">
        <title>Genomic evolution and insights into agronomic trait innovations of Sesamum species.</title>
        <authorList>
            <person name="Miao H."/>
            <person name="Wang L."/>
            <person name="Qu L."/>
            <person name="Liu H."/>
            <person name="Sun Y."/>
            <person name="Le M."/>
            <person name="Wang Q."/>
            <person name="Wei S."/>
            <person name="Zheng Y."/>
            <person name="Lin W."/>
            <person name="Duan Y."/>
            <person name="Cao H."/>
            <person name="Xiong S."/>
            <person name="Wang X."/>
            <person name="Wei L."/>
            <person name="Li C."/>
            <person name="Ma Q."/>
            <person name="Ju M."/>
            <person name="Zhao R."/>
            <person name="Li G."/>
            <person name="Mu C."/>
            <person name="Tian Q."/>
            <person name="Mei H."/>
            <person name="Zhang T."/>
            <person name="Gao T."/>
            <person name="Zhang H."/>
        </authorList>
    </citation>
    <scope>NUCLEOTIDE SEQUENCE</scope>
    <source>
        <strain evidence="5">K16</strain>
    </source>
</reference>
<feature type="repeat" description="PPR" evidence="3">
    <location>
        <begin position="44"/>
        <end position="78"/>
    </location>
</feature>
<name>A0AAE1W8V6_9LAMI</name>
<sequence>MEYEGIRFDTVSSTCLIQYYCKIGKITECLKLVESMVIKGPPPDTITFNTLLSGLCKNRLLGMAEKMFNYFKGIGVSPNTTTYNILMRASIRDGNDLLSAADNNIVDGIHLSLPTLSVHAVFLVFFPGFMFIEHSMPACTINGLWIWPEVSYAFYVLCDLSVSWVCLAGISEDYGLYFPPFLLKFCTFLSRVVIAVANIKRHAGSALWPSHLSDIPIPSFDN</sequence>
<feature type="repeat" description="PPR" evidence="3">
    <location>
        <begin position="9"/>
        <end position="43"/>
    </location>
</feature>
<evidence type="ECO:0000313" key="5">
    <source>
        <dbReference type="EMBL" id="KAK4388899.1"/>
    </source>
</evidence>
<reference evidence="5" key="1">
    <citation type="submission" date="2020-06" db="EMBL/GenBank/DDBJ databases">
        <authorList>
            <person name="Li T."/>
            <person name="Hu X."/>
            <person name="Zhang T."/>
            <person name="Song X."/>
            <person name="Zhang H."/>
            <person name="Dai N."/>
            <person name="Sheng W."/>
            <person name="Hou X."/>
            <person name="Wei L."/>
        </authorList>
    </citation>
    <scope>NUCLEOTIDE SEQUENCE</scope>
    <source>
        <strain evidence="5">K16</strain>
        <tissue evidence="5">Leaf</tissue>
    </source>
</reference>
<evidence type="ECO:0008006" key="7">
    <source>
        <dbReference type="Google" id="ProtNLM"/>
    </source>
</evidence>
<protein>
    <recommendedName>
        <fullName evidence="7">Pentatricopeptide repeat-containing protein</fullName>
    </recommendedName>
</protein>
<dbReference type="EMBL" id="JACGWL010000013">
    <property type="protein sequence ID" value="KAK4388899.1"/>
    <property type="molecule type" value="Genomic_DNA"/>
</dbReference>
<organism evidence="5 6">
    <name type="scientific">Sesamum angolense</name>
    <dbReference type="NCBI Taxonomy" id="2727404"/>
    <lineage>
        <taxon>Eukaryota</taxon>
        <taxon>Viridiplantae</taxon>
        <taxon>Streptophyta</taxon>
        <taxon>Embryophyta</taxon>
        <taxon>Tracheophyta</taxon>
        <taxon>Spermatophyta</taxon>
        <taxon>Magnoliopsida</taxon>
        <taxon>eudicotyledons</taxon>
        <taxon>Gunneridae</taxon>
        <taxon>Pentapetalae</taxon>
        <taxon>asterids</taxon>
        <taxon>lamiids</taxon>
        <taxon>Lamiales</taxon>
        <taxon>Pedaliaceae</taxon>
        <taxon>Sesamum</taxon>
    </lineage>
</organism>